<dbReference type="AlphaFoldDB" id="A0A103Y7U0"/>
<reference evidence="2 3" key="1">
    <citation type="journal article" date="2016" name="Sci. Rep.">
        <title>The genome sequence of the outbreeding globe artichoke constructed de novo incorporating a phase-aware low-pass sequencing strategy of F1 progeny.</title>
        <authorList>
            <person name="Scaglione D."/>
            <person name="Reyes-Chin-Wo S."/>
            <person name="Acquadro A."/>
            <person name="Froenicke L."/>
            <person name="Portis E."/>
            <person name="Beitel C."/>
            <person name="Tirone M."/>
            <person name="Mauro R."/>
            <person name="Lo Monaco A."/>
            <person name="Mauromicale G."/>
            <person name="Faccioli P."/>
            <person name="Cattivelli L."/>
            <person name="Rieseberg L."/>
            <person name="Michelmore R."/>
            <person name="Lanteri S."/>
        </authorList>
    </citation>
    <scope>NUCLEOTIDE SEQUENCE [LARGE SCALE GENOMIC DNA]</scope>
    <source>
        <strain evidence="2">2C</strain>
    </source>
</reference>
<name>A0A103Y7U0_CYNCS</name>
<feature type="non-terminal residue" evidence="2">
    <location>
        <position position="181"/>
    </location>
</feature>
<gene>
    <name evidence="2" type="ORF">Ccrd_017571</name>
</gene>
<comment type="caution">
    <text evidence="2">The sequence shown here is derived from an EMBL/GenBank/DDBJ whole genome shotgun (WGS) entry which is preliminary data.</text>
</comment>
<dbReference type="PANTHER" id="PTHR31929">
    <property type="entry name" value="SAUR-LIKE AUXIN-RESPONSIVE PROTEIN FAMILY-RELATED"/>
    <property type="match status" value="1"/>
</dbReference>
<dbReference type="Pfam" id="PF02519">
    <property type="entry name" value="Auxin_inducible"/>
    <property type="match status" value="1"/>
</dbReference>
<dbReference type="Gramene" id="KVI04122">
    <property type="protein sequence ID" value="KVI04122"/>
    <property type="gene ID" value="Ccrd_017571"/>
</dbReference>
<feature type="non-terminal residue" evidence="2">
    <location>
        <position position="1"/>
    </location>
</feature>
<protein>
    <submittedName>
        <fullName evidence="2">Auxin responsive SAUR protein</fullName>
    </submittedName>
</protein>
<evidence type="ECO:0000313" key="3">
    <source>
        <dbReference type="Proteomes" id="UP000243975"/>
    </source>
</evidence>
<accession>A0A103Y7U0</accession>
<dbReference type="InterPro" id="IPR003676">
    <property type="entry name" value="SAUR_fam"/>
</dbReference>
<keyword evidence="3" id="KW-1185">Reference proteome</keyword>
<evidence type="ECO:0000256" key="1">
    <source>
        <dbReference type="ARBA" id="ARBA00006974"/>
    </source>
</evidence>
<dbReference type="Proteomes" id="UP000243975">
    <property type="component" value="Unassembled WGS sequence"/>
</dbReference>
<comment type="similarity">
    <text evidence="1">Belongs to the ARG7 family.</text>
</comment>
<dbReference type="EMBL" id="LEKV01002307">
    <property type="protein sequence ID" value="KVI04122.1"/>
    <property type="molecule type" value="Genomic_DNA"/>
</dbReference>
<sequence>FKCTIGDKKDIKWQTETKGLDIEDDFYGHNSKLRMRSRMTSNPWPQSKANKADCPLLRKMAILMPRIIQAKQIIRRSLSNGSNNTYMAIPKGYFAVYVGEQEKKRFVVPVSFSNTYMAVPKGYFAVYVGEQEKKRFVVPIIQAKNILRRSSSNGSSNTYMAVPKGYFAIYVGEQEKKRFVV</sequence>
<evidence type="ECO:0000313" key="2">
    <source>
        <dbReference type="EMBL" id="KVI04122.1"/>
    </source>
</evidence>
<dbReference type="GO" id="GO:0009733">
    <property type="term" value="P:response to auxin"/>
    <property type="evidence" value="ECO:0007669"/>
    <property type="project" value="InterPro"/>
</dbReference>
<proteinExistence type="inferred from homology"/>
<organism evidence="2 3">
    <name type="scientific">Cynara cardunculus var. scolymus</name>
    <name type="common">Globe artichoke</name>
    <name type="synonym">Cynara scolymus</name>
    <dbReference type="NCBI Taxonomy" id="59895"/>
    <lineage>
        <taxon>Eukaryota</taxon>
        <taxon>Viridiplantae</taxon>
        <taxon>Streptophyta</taxon>
        <taxon>Embryophyta</taxon>
        <taxon>Tracheophyta</taxon>
        <taxon>Spermatophyta</taxon>
        <taxon>Magnoliopsida</taxon>
        <taxon>eudicotyledons</taxon>
        <taxon>Gunneridae</taxon>
        <taxon>Pentapetalae</taxon>
        <taxon>asterids</taxon>
        <taxon>campanulids</taxon>
        <taxon>Asterales</taxon>
        <taxon>Asteraceae</taxon>
        <taxon>Carduoideae</taxon>
        <taxon>Cardueae</taxon>
        <taxon>Carduinae</taxon>
        <taxon>Cynara</taxon>
    </lineage>
</organism>